<evidence type="ECO:0000259" key="1">
    <source>
        <dbReference type="Pfam" id="PF02229"/>
    </source>
</evidence>
<feature type="domain" description="Transcriptional coactivator p15 (PC4) C-terminal" evidence="1">
    <location>
        <begin position="20"/>
        <end position="67"/>
    </location>
</feature>
<organism evidence="2 3">
    <name type="scientific">Youngiibacter multivorans</name>
    <dbReference type="NCBI Taxonomy" id="937251"/>
    <lineage>
        <taxon>Bacteria</taxon>
        <taxon>Bacillati</taxon>
        <taxon>Bacillota</taxon>
        <taxon>Clostridia</taxon>
        <taxon>Eubacteriales</taxon>
        <taxon>Clostridiaceae</taxon>
        <taxon>Youngiibacter</taxon>
    </lineage>
</organism>
<dbReference type="Gene3D" id="2.30.31.70">
    <property type="match status" value="1"/>
</dbReference>
<keyword evidence="3" id="KW-1185">Reference proteome</keyword>
<dbReference type="EMBL" id="JAGGKC010000035">
    <property type="protein sequence ID" value="MBP1920640.1"/>
    <property type="molecule type" value="Genomic_DNA"/>
</dbReference>
<name>A0ABS4G7V7_9CLOT</name>
<accession>A0ABS4G7V7</accession>
<dbReference type="Proteomes" id="UP001519271">
    <property type="component" value="Unassembled WGS sequence"/>
</dbReference>
<protein>
    <recommendedName>
        <fullName evidence="1">Transcriptional coactivator p15 (PC4) C-terminal domain-containing protein</fullName>
    </recommendedName>
</protein>
<evidence type="ECO:0000313" key="3">
    <source>
        <dbReference type="Proteomes" id="UP001519271"/>
    </source>
</evidence>
<reference evidence="2 3" key="1">
    <citation type="submission" date="2021-03" db="EMBL/GenBank/DDBJ databases">
        <title>Genomic Encyclopedia of Type Strains, Phase IV (KMG-IV): sequencing the most valuable type-strain genomes for metagenomic binning, comparative biology and taxonomic classification.</title>
        <authorList>
            <person name="Goeker M."/>
        </authorList>
    </citation>
    <scope>NUCLEOTIDE SEQUENCE [LARGE SCALE GENOMIC DNA]</scope>
    <source>
        <strain evidence="2 3">DSM 6139</strain>
    </source>
</reference>
<dbReference type="InterPro" id="IPR003173">
    <property type="entry name" value="PC4_C"/>
</dbReference>
<gene>
    <name evidence="2" type="ORF">J2Z34_003155</name>
</gene>
<dbReference type="Pfam" id="PF02229">
    <property type="entry name" value="PC4"/>
    <property type="match status" value="1"/>
</dbReference>
<dbReference type="PIRSF" id="PIRSF037246">
    <property type="entry name" value="UCP037246"/>
    <property type="match status" value="1"/>
</dbReference>
<evidence type="ECO:0000313" key="2">
    <source>
        <dbReference type="EMBL" id="MBP1920640.1"/>
    </source>
</evidence>
<comment type="caution">
    <text evidence="2">The sequence shown here is derived from an EMBL/GenBank/DDBJ whole genome shotgun (WGS) entry which is preliminary data.</text>
</comment>
<dbReference type="RefSeq" id="WP_209460804.1">
    <property type="nucleotide sequence ID" value="NZ_JAGGKC010000035.1"/>
</dbReference>
<sequence>MAEIKYEVTAKYGVLSTNKSGWTKEVRSISWNDKEAKFDIREWAPGDEKMGKGITLSTEEMRELKKILNGLDL</sequence>
<proteinExistence type="predicted"/>
<dbReference type="InterPro" id="IPR017154">
    <property type="entry name" value="PC4-like"/>
</dbReference>